<feature type="compositionally biased region" description="Basic and acidic residues" evidence="1">
    <location>
        <begin position="14"/>
        <end position="26"/>
    </location>
</feature>
<evidence type="ECO:0000256" key="1">
    <source>
        <dbReference type="SAM" id="MobiDB-lite"/>
    </source>
</evidence>
<evidence type="ECO:0000313" key="3">
    <source>
        <dbReference type="Proteomes" id="UP000265520"/>
    </source>
</evidence>
<feature type="region of interest" description="Disordered" evidence="1">
    <location>
        <begin position="1"/>
        <end position="26"/>
    </location>
</feature>
<dbReference type="EMBL" id="LXQA011030601">
    <property type="protein sequence ID" value="MCI81914.1"/>
    <property type="molecule type" value="Genomic_DNA"/>
</dbReference>
<proteinExistence type="predicted"/>
<keyword evidence="3" id="KW-1185">Reference proteome</keyword>
<comment type="caution">
    <text evidence="2">The sequence shown here is derived from an EMBL/GenBank/DDBJ whole genome shotgun (WGS) entry which is preliminary data.</text>
</comment>
<sequence length="26" mass="3091">MTEHNSPPLPLRRTMGDYCRRTDTDQ</sequence>
<name>A0A392V0T9_9FABA</name>
<reference evidence="2 3" key="1">
    <citation type="journal article" date="2018" name="Front. Plant Sci.">
        <title>Red Clover (Trifolium pratense) and Zigzag Clover (T. medium) - A Picture of Genomic Similarities and Differences.</title>
        <authorList>
            <person name="Dluhosova J."/>
            <person name="Istvanek J."/>
            <person name="Nedelnik J."/>
            <person name="Repkova J."/>
        </authorList>
    </citation>
    <scope>NUCLEOTIDE SEQUENCE [LARGE SCALE GENOMIC DNA]</scope>
    <source>
        <strain evidence="3">cv. 10/8</strain>
        <tissue evidence="2">Leaf</tissue>
    </source>
</reference>
<evidence type="ECO:0000313" key="2">
    <source>
        <dbReference type="EMBL" id="MCI81914.1"/>
    </source>
</evidence>
<protein>
    <submittedName>
        <fullName evidence="2">Uncharacterized protein</fullName>
    </submittedName>
</protein>
<dbReference type="Proteomes" id="UP000265520">
    <property type="component" value="Unassembled WGS sequence"/>
</dbReference>
<organism evidence="2 3">
    <name type="scientific">Trifolium medium</name>
    <dbReference type="NCBI Taxonomy" id="97028"/>
    <lineage>
        <taxon>Eukaryota</taxon>
        <taxon>Viridiplantae</taxon>
        <taxon>Streptophyta</taxon>
        <taxon>Embryophyta</taxon>
        <taxon>Tracheophyta</taxon>
        <taxon>Spermatophyta</taxon>
        <taxon>Magnoliopsida</taxon>
        <taxon>eudicotyledons</taxon>
        <taxon>Gunneridae</taxon>
        <taxon>Pentapetalae</taxon>
        <taxon>rosids</taxon>
        <taxon>fabids</taxon>
        <taxon>Fabales</taxon>
        <taxon>Fabaceae</taxon>
        <taxon>Papilionoideae</taxon>
        <taxon>50 kb inversion clade</taxon>
        <taxon>NPAAA clade</taxon>
        <taxon>Hologalegina</taxon>
        <taxon>IRL clade</taxon>
        <taxon>Trifolieae</taxon>
        <taxon>Trifolium</taxon>
    </lineage>
</organism>
<dbReference type="AlphaFoldDB" id="A0A392V0T9"/>
<feature type="non-terminal residue" evidence="2">
    <location>
        <position position="26"/>
    </location>
</feature>
<accession>A0A392V0T9</accession>